<comment type="caution">
    <text evidence="1">The sequence shown here is derived from an EMBL/GenBank/DDBJ whole genome shotgun (WGS) entry which is preliminary data.</text>
</comment>
<reference evidence="1 2" key="1">
    <citation type="submission" date="2023-07" db="EMBL/GenBank/DDBJ databases">
        <title>Genomic Encyclopedia of Type Strains, Phase IV (KMG-IV): sequencing the most valuable type-strain genomes for metagenomic binning, comparative biology and taxonomic classification.</title>
        <authorList>
            <person name="Goeker M."/>
        </authorList>
    </citation>
    <scope>NUCLEOTIDE SEQUENCE [LARGE SCALE GENOMIC DNA]</scope>
    <source>
        <strain evidence="1 2">DSM 27594</strain>
    </source>
</reference>
<evidence type="ECO:0000313" key="1">
    <source>
        <dbReference type="EMBL" id="MDQ0199104.1"/>
    </source>
</evidence>
<evidence type="ECO:0000313" key="2">
    <source>
        <dbReference type="Proteomes" id="UP001224122"/>
    </source>
</evidence>
<proteinExistence type="predicted"/>
<protein>
    <recommendedName>
        <fullName evidence="3">PPM-type phosphatase domain-containing protein</fullName>
    </recommendedName>
</protein>
<dbReference type="Proteomes" id="UP001224122">
    <property type="component" value="Unassembled WGS sequence"/>
</dbReference>
<gene>
    <name evidence="1" type="ORF">J2S10_002262</name>
</gene>
<keyword evidence="2" id="KW-1185">Reference proteome</keyword>
<evidence type="ECO:0008006" key="3">
    <source>
        <dbReference type="Google" id="ProtNLM"/>
    </source>
</evidence>
<name>A0ABT9XUB3_9BACI</name>
<sequence>MEGLRLISNIEVIYRKGSWDINEDTYVVNEEQGIFAVIDGATGLGGLSGSIASGITSQVLQEEKGGLLQRVLKGNSILA</sequence>
<dbReference type="RefSeq" id="WP_307407662.1">
    <property type="nucleotide sequence ID" value="NZ_JAUSTW010000003.1"/>
</dbReference>
<organism evidence="1 2">
    <name type="scientific">Neobacillus ginsengisoli</name>
    <dbReference type="NCBI Taxonomy" id="904295"/>
    <lineage>
        <taxon>Bacteria</taxon>
        <taxon>Bacillati</taxon>
        <taxon>Bacillota</taxon>
        <taxon>Bacilli</taxon>
        <taxon>Bacillales</taxon>
        <taxon>Bacillaceae</taxon>
        <taxon>Neobacillus</taxon>
    </lineage>
</organism>
<dbReference type="EMBL" id="JAUSTW010000003">
    <property type="protein sequence ID" value="MDQ0199104.1"/>
    <property type="molecule type" value="Genomic_DNA"/>
</dbReference>
<accession>A0ABT9XUB3</accession>